<organism evidence="1 2">
    <name type="scientific">Penicillium angulare</name>
    <dbReference type="NCBI Taxonomy" id="116970"/>
    <lineage>
        <taxon>Eukaryota</taxon>
        <taxon>Fungi</taxon>
        <taxon>Dikarya</taxon>
        <taxon>Ascomycota</taxon>
        <taxon>Pezizomycotina</taxon>
        <taxon>Eurotiomycetes</taxon>
        <taxon>Eurotiomycetidae</taxon>
        <taxon>Eurotiales</taxon>
        <taxon>Aspergillaceae</taxon>
        <taxon>Penicillium</taxon>
    </lineage>
</organism>
<reference evidence="1" key="2">
    <citation type="journal article" date="2023" name="IMA Fungus">
        <title>Comparative genomic study of the Penicillium genus elucidates a diverse pangenome and 15 lateral gene transfer events.</title>
        <authorList>
            <person name="Petersen C."/>
            <person name="Sorensen T."/>
            <person name="Nielsen M.R."/>
            <person name="Sondergaard T.E."/>
            <person name="Sorensen J.L."/>
            <person name="Fitzpatrick D.A."/>
            <person name="Frisvad J.C."/>
            <person name="Nielsen K.L."/>
        </authorList>
    </citation>
    <scope>NUCLEOTIDE SEQUENCE</scope>
    <source>
        <strain evidence="1">IBT 30069</strain>
    </source>
</reference>
<keyword evidence="2" id="KW-1185">Reference proteome</keyword>
<gene>
    <name evidence="1" type="ORF">N7456_007350</name>
</gene>
<proteinExistence type="predicted"/>
<name>A0A9W9K840_9EURO</name>
<sequence>MWPITQPSLEVKQLVHRFFTLVDTKSEEIGQIIADEIFTQDGLMVTANAMFQGAAGKVKFPDILLDVVH</sequence>
<comment type="caution">
    <text evidence="1">The sequence shown here is derived from an EMBL/GenBank/DDBJ whole genome shotgun (WGS) entry which is preliminary data.</text>
</comment>
<evidence type="ECO:0000313" key="2">
    <source>
        <dbReference type="Proteomes" id="UP001149165"/>
    </source>
</evidence>
<reference evidence="1" key="1">
    <citation type="submission" date="2022-11" db="EMBL/GenBank/DDBJ databases">
        <authorList>
            <person name="Petersen C."/>
        </authorList>
    </citation>
    <scope>NUCLEOTIDE SEQUENCE</scope>
    <source>
        <strain evidence="1">IBT 30069</strain>
    </source>
</reference>
<dbReference type="OrthoDB" id="3468019at2759"/>
<evidence type="ECO:0000313" key="1">
    <source>
        <dbReference type="EMBL" id="KAJ5096629.1"/>
    </source>
</evidence>
<dbReference type="AlphaFoldDB" id="A0A9W9K840"/>
<protein>
    <submittedName>
        <fullName evidence="1">Uncharacterized protein</fullName>
    </submittedName>
</protein>
<dbReference type="EMBL" id="JAPQKH010000005">
    <property type="protein sequence ID" value="KAJ5096629.1"/>
    <property type="molecule type" value="Genomic_DNA"/>
</dbReference>
<accession>A0A9W9K840</accession>
<dbReference type="Proteomes" id="UP001149165">
    <property type="component" value="Unassembled WGS sequence"/>
</dbReference>